<evidence type="ECO:0000313" key="4">
    <source>
        <dbReference type="Proteomes" id="UP000008181"/>
    </source>
</evidence>
<dbReference type="GeneID" id="11521061"/>
<dbReference type="PANTHER" id="PTHR10223">
    <property type="entry name" value="26S PROTEASOME NON-ATPASE REGULATORY SUBUNIT 4"/>
    <property type="match status" value="1"/>
</dbReference>
<dbReference type="HOGENOM" id="CLU_009186_0_0_1"/>
<feature type="compositionally biased region" description="Basic residues" evidence="1">
    <location>
        <begin position="1112"/>
        <end position="1122"/>
    </location>
</feature>
<dbReference type="Proteomes" id="UP000008181">
    <property type="component" value="Chromosome 2"/>
</dbReference>
<dbReference type="Gene3D" id="1.20.1280.50">
    <property type="match status" value="1"/>
</dbReference>
<evidence type="ECO:0000313" key="3">
    <source>
        <dbReference type="EMBL" id="AEO66693.1"/>
    </source>
</evidence>
<dbReference type="InterPro" id="IPR027040">
    <property type="entry name" value="PSMD4"/>
</dbReference>
<dbReference type="GO" id="GO:0008540">
    <property type="term" value="C:proteasome regulatory particle, base subcomplex"/>
    <property type="evidence" value="ECO:0007669"/>
    <property type="project" value="TreeGrafter"/>
</dbReference>
<organism evidence="3 4">
    <name type="scientific">Thermothielavioides terrestris (strain ATCC 38088 / NRRL 8126)</name>
    <name type="common">Thielavia terrestris</name>
    <dbReference type="NCBI Taxonomy" id="578455"/>
    <lineage>
        <taxon>Eukaryota</taxon>
        <taxon>Fungi</taxon>
        <taxon>Dikarya</taxon>
        <taxon>Ascomycota</taxon>
        <taxon>Pezizomycotina</taxon>
        <taxon>Sordariomycetes</taxon>
        <taxon>Sordariomycetidae</taxon>
        <taxon>Sordariales</taxon>
        <taxon>Chaetomiaceae</taxon>
        <taxon>Thermothielavioides</taxon>
        <taxon>Thermothielavioides terrestris</taxon>
    </lineage>
</organism>
<dbReference type="SMART" id="SM00726">
    <property type="entry name" value="UIM"/>
    <property type="match status" value="3"/>
</dbReference>
<dbReference type="GO" id="GO:0031593">
    <property type="term" value="F:polyubiquitin modification-dependent protein binding"/>
    <property type="evidence" value="ECO:0007669"/>
    <property type="project" value="TreeGrafter"/>
</dbReference>
<feature type="region of interest" description="Disordered" evidence="1">
    <location>
        <begin position="1175"/>
        <end position="1214"/>
    </location>
</feature>
<feature type="region of interest" description="Disordered" evidence="1">
    <location>
        <begin position="24"/>
        <end position="60"/>
    </location>
</feature>
<dbReference type="InterPro" id="IPR003903">
    <property type="entry name" value="UIM_dom"/>
</dbReference>
<feature type="region of interest" description="Disordered" evidence="1">
    <location>
        <begin position="1077"/>
        <end position="1152"/>
    </location>
</feature>
<evidence type="ECO:0000259" key="2">
    <source>
        <dbReference type="PROSITE" id="PS50181"/>
    </source>
</evidence>
<feature type="region of interest" description="Disordered" evidence="1">
    <location>
        <begin position="993"/>
        <end position="1035"/>
    </location>
</feature>
<proteinExistence type="predicted"/>
<dbReference type="RefSeq" id="XP_003653029.1">
    <property type="nucleotide sequence ID" value="XM_003652981.1"/>
</dbReference>
<dbReference type="InterPro" id="IPR036322">
    <property type="entry name" value="WD40_repeat_dom_sf"/>
</dbReference>
<dbReference type="InterPro" id="IPR001810">
    <property type="entry name" value="F-box_dom"/>
</dbReference>
<dbReference type="STRING" id="578455.G2R2L7"/>
<accession>G2R2L7</accession>
<feature type="compositionally biased region" description="Polar residues" evidence="1">
    <location>
        <begin position="1020"/>
        <end position="1034"/>
    </location>
</feature>
<dbReference type="GO" id="GO:0043161">
    <property type="term" value="P:proteasome-mediated ubiquitin-dependent protein catabolic process"/>
    <property type="evidence" value="ECO:0007669"/>
    <property type="project" value="TreeGrafter"/>
</dbReference>
<dbReference type="PROSITE" id="PS50330">
    <property type="entry name" value="UIM"/>
    <property type="match status" value="2"/>
</dbReference>
<dbReference type="Pfam" id="PF12937">
    <property type="entry name" value="F-box-like"/>
    <property type="match status" value="1"/>
</dbReference>
<feature type="compositionally biased region" description="Low complexity" evidence="1">
    <location>
        <begin position="1123"/>
        <end position="1152"/>
    </location>
</feature>
<dbReference type="InterPro" id="IPR036047">
    <property type="entry name" value="F-box-like_dom_sf"/>
</dbReference>
<gene>
    <name evidence="3" type="ORF">THITE_2114984</name>
</gene>
<feature type="compositionally biased region" description="Basic and acidic residues" evidence="1">
    <location>
        <begin position="1179"/>
        <end position="1189"/>
    </location>
</feature>
<dbReference type="PANTHER" id="PTHR10223:SF2">
    <property type="entry name" value="F-BOX AND WD DOMAIN PROTEIN (AFU_ORTHOLOGUE AFUA_6G11400)"/>
    <property type="match status" value="1"/>
</dbReference>
<dbReference type="Gene3D" id="2.130.10.10">
    <property type="entry name" value="YVTN repeat-like/Quinoprotein amine dehydrogenase"/>
    <property type="match status" value="1"/>
</dbReference>
<dbReference type="EMBL" id="CP003010">
    <property type="protein sequence ID" value="AEO66693.1"/>
    <property type="molecule type" value="Genomic_DNA"/>
</dbReference>
<reference evidence="3 4" key="1">
    <citation type="journal article" date="2011" name="Nat. Biotechnol.">
        <title>Comparative genomic analysis of the thermophilic biomass-degrading fungi Myceliophthora thermophila and Thielavia terrestris.</title>
        <authorList>
            <person name="Berka R.M."/>
            <person name="Grigoriev I.V."/>
            <person name="Otillar R."/>
            <person name="Salamov A."/>
            <person name="Grimwood J."/>
            <person name="Reid I."/>
            <person name="Ishmael N."/>
            <person name="John T."/>
            <person name="Darmond C."/>
            <person name="Moisan M.-C."/>
            <person name="Henrissat B."/>
            <person name="Coutinho P.M."/>
            <person name="Lombard V."/>
            <person name="Natvig D.O."/>
            <person name="Lindquist E."/>
            <person name="Schmutz J."/>
            <person name="Lucas S."/>
            <person name="Harris P."/>
            <person name="Powlowski J."/>
            <person name="Bellemare A."/>
            <person name="Taylor D."/>
            <person name="Butler G."/>
            <person name="de Vries R.P."/>
            <person name="Allijn I.E."/>
            <person name="van den Brink J."/>
            <person name="Ushinsky S."/>
            <person name="Storms R."/>
            <person name="Powell A.J."/>
            <person name="Paulsen I.T."/>
            <person name="Elbourne L.D.H."/>
            <person name="Baker S.E."/>
            <person name="Magnuson J."/>
            <person name="LaBoissiere S."/>
            <person name="Clutterbuck A.J."/>
            <person name="Martinez D."/>
            <person name="Wogulis M."/>
            <person name="de Leon A.L."/>
            <person name="Rey M.W."/>
            <person name="Tsang A."/>
        </authorList>
    </citation>
    <scope>NUCLEOTIDE SEQUENCE [LARGE SCALE GENOMIC DNA]</scope>
    <source>
        <strain evidence="4">ATCC 38088 / NRRL 8126</strain>
    </source>
</reference>
<dbReference type="KEGG" id="ttt:THITE_2114984"/>
<dbReference type="AlphaFoldDB" id="G2R2L7"/>
<sequence length="1214" mass="128600">MQSGLIDTPNHDQHTASAHLSLPTTAQHGSDRSRSGLPGASCSPPSHARRPSSGAASVGDGDAALNDGLLDRALGRLSIAESPKSAAAATHVIVAGQRIADYENALIASLPRRSTSTRPTLGFKVTGSARSDGVQLTDFPNEILTQILSHLHPDSHASVALVSKRFYALVTTPYAWRAAFLRYFAGQDSVPGQAKATQQAREAESSDVIRSEVRYFTRLTPLASWRSEYLLRTRLLRSVARGKPGSIGSSTRSSQSGKKAGAVLTYNSKLPWMISHVHADFTGGKKGPRVIHGTRDLGVATVSDPSTGRIEKWGLDDPFSFQQLDEVFPSLEFYGAGDGPAAVPNVMDVSQPFGFVAGEGFPGGRLYFKAAGQLRGHYLGHDDSVLDSTPEIPKIPGSIDAISAVWIAKSSNVTSTTQSMVGIMAGSTLGVVTSYALGRDSAGSRYADGDMTARWVLSPGVPIIDIKVDDQYNLRRKALGRVWAVALNALGEVYCLTEVPSPRVRKGKAEAMVKDAWDAGRTAYWELIEPTRRSARPDELDKNAVAGTYSPRSSANAMNLSRDQVAAEAREIEQFFRHTPAHFRKACEGWDMLRRLEVDFAAGGETGGGEAIFVITCGNEEGQHASVRRFVKGANPTVKSSPSGALTPVAQPLAARASIFGGTGPLEVSPSTLHIGSNGNGESPRASGMSTPRLDSIMEKDYEDEWRCSELVFKHNSSTEITATAVDMSMFAVMAAFEDPLLSGSEAGGASSPATPTSKHATGEIPGRRARLLAIGTNTGSVVVWNMRDTAHPVVHPLRVIQTESPEITSLAVSALYVVHGGSDSLVQAWDPLASSLEPIRTLNAKSSGRIPRHILQANPALQHANYFAVRAIALDPDPAVLRGVLAYGTFVRFWSYSSADQPPGRKRRLRHSDIHGRLASRRHNGAVSSYIAAEEAELLLEEEHRARELDRLRRRFGVDVGAGGVAGLTEDEALQYAQMISQETFLLEEQRRLSAGDTTASSEEGATTTTETASSATGNTVTPEPSLAGNSTYVIAGGPSRGGLAVLGEDEVPRVDGGDNEFEAQLQRAIRLSLLESDGSNGQPPPSGVGGGSTGTASSCEYEYEFQTKPTKGRRKGKGKKGLAASASASPGGSGSSGSALPGAAGHGAADVAGGEVGVDAEDDLALALRLSLEEEEARLRRVREREAAAGADADADEYPPLEGNGKGKGRLV</sequence>
<evidence type="ECO:0000256" key="1">
    <source>
        <dbReference type="SAM" id="MobiDB-lite"/>
    </source>
</evidence>
<dbReference type="eggNOG" id="KOG0274">
    <property type="taxonomic scope" value="Eukaryota"/>
</dbReference>
<dbReference type="PROSITE" id="PS50181">
    <property type="entry name" value="FBOX"/>
    <property type="match status" value="1"/>
</dbReference>
<name>G2R2L7_THETT</name>
<dbReference type="CDD" id="cd09917">
    <property type="entry name" value="F-box_SF"/>
    <property type="match status" value="1"/>
</dbReference>
<dbReference type="InterPro" id="IPR015943">
    <property type="entry name" value="WD40/YVTN_repeat-like_dom_sf"/>
</dbReference>
<dbReference type="SUPFAM" id="SSF50978">
    <property type="entry name" value="WD40 repeat-like"/>
    <property type="match status" value="1"/>
</dbReference>
<dbReference type="GO" id="GO:0005634">
    <property type="term" value="C:nucleus"/>
    <property type="evidence" value="ECO:0007669"/>
    <property type="project" value="TreeGrafter"/>
</dbReference>
<dbReference type="SUPFAM" id="SSF81383">
    <property type="entry name" value="F-box domain"/>
    <property type="match status" value="1"/>
</dbReference>
<feature type="domain" description="F-box" evidence="2">
    <location>
        <begin position="133"/>
        <end position="179"/>
    </location>
</feature>
<keyword evidence="4" id="KW-1185">Reference proteome</keyword>
<dbReference type="OrthoDB" id="2095648at2759"/>
<feature type="region of interest" description="Disordered" evidence="1">
    <location>
        <begin position="745"/>
        <end position="765"/>
    </location>
</feature>
<dbReference type="GO" id="GO:0005829">
    <property type="term" value="C:cytosol"/>
    <property type="evidence" value="ECO:0007669"/>
    <property type="project" value="TreeGrafter"/>
</dbReference>
<protein>
    <recommendedName>
        <fullName evidence="2">F-box domain-containing protein</fullName>
    </recommendedName>
</protein>
<feature type="compositionally biased region" description="Low complexity" evidence="1">
    <location>
        <begin position="745"/>
        <end position="754"/>
    </location>
</feature>
<dbReference type="SMART" id="SM00256">
    <property type="entry name" value="FBOX"/>
    <property type="match status" value="1"/>
</dbReference>
<feature type="compositionally biased region" description="Low complexity" evidence="1">
    <location>
        <begin position="999"/>
        <end position="1019"/>
    </location>
</feature>